<dbReference type="CDD" id="cd06171">
    <property type="entry name" value="Sigma70_r4"/>
    <property type="match status" value="1"/>
</dbReference>
<dbReference type="EMBL" id="BAAAQN010000013">
    <property type="protein sequence ID" value="GAA2027634.1"/>
    <property type="molecule type" value="Genomic_DNA"/>
</dbReference>
<sequence>MTVRGRTVISGLWWENGLGGKIKDGVRTRSAITGVDRDVRLNKGSRGTDRPDHREEFREFAVASQSHLRRSAYLLCGDWHFAEDLVQIAFDRIYRHWHRVRAADNPHAYASRVVFRCYLDSRKKHLDMVPVAHLPEPAARGDSTDTRLTVLEALARLPPRTRAVVVLRYWEDMSVEQTAEILDLAPGSVKSMASRGLGLLRVRLADLARTPSG</sequence>
<feature type="domain" description="RNA polymerase sigma-70 region 2" evidence="6">
    <location>
        <begin position="65"/>
        <end position="124"/>
    </location>
</feature>
<dbReference type="SUPFAM" id="SSF88946">
    <property type="entry name" value="Sigma2 domain of RNA polymerase sigma factors"/>
    <property type="match status" value="1"/>
</dbReference>
<dbReference type="InterPro" id="IPR013249">
    <property type="entry name" value="RNA_pol_sigma70_r4_t2"/>
</dbReference>
<protein>
    <recommendedName>
        <fullName evidence="10">SigE family RNA polymerase sigma factor</fullName>
    </recommendedName>
</protein>
<keyword evidence="9" id="KW-1185">Reference proteome</keyword>
<dbReference type="SUPFAM" id="SSF88659">
    <property type="entry name" value="Sigma3 and sigma4 domains of RNA polymerase sigma factors"/>
    <property type="match status" value="1"/>
</dbReference>
<dbReference type="Proteomes" id="UP001500751">
    <property type="component" value="Unassembled WGS sequence"/>
</dbReference>
<name>A0ABP5FL10_9ACTN</name>
<dbReference type="InterPro" id="IPR013325">
    <property type="entry name" value="RNA_pol_sigma_r2"/>
</dbReference>
<gene>
    <name evidence="8" type="ORF">GCM10009839_28140</name>
</gene>
<dbReference type="NCBIfam" id="TIGR02937">
    <property type="entry name" value="sigma70-ECF"/>
    <property type="match status" value="1"/>
</dbReference>
<dbReference type="Pfam" id="PF04542">
    <property type="entry name" value="Sigma70_r2"/>
    <property type="match status" value="1"/>
</dbReference>
<keyword evidence="2" id="KW-0805">Transcription regulation</keyword>
<keyword evidence="3" id="KW-0731">Sigma factor</keyword>
<evidence type="ECO:0000256" key="4">
    <source>
        <dbReference type="ARBA" id="ARBA00023125"/>
    </source>
</evidence>
<evidence type="ECO:0000256" key="3">
    <source>
        <dbReference type="ARBA" id="ARBA00023082"/>
    </source>
</evidence>
<dbReference type="InterPro" id="IPR014284">
    <property type="entry name" value="RNA_pol_sigma-70_dom"/>
</dbReference>
<proteinExistence type="inferred from homology"/>
<dbReference type="InterPro" id="IPR039425">
    <property type="entry name" value="RNA_pol_sigma-70-like"/>
</dbReference>
<comment type="similarity">
    <text evidence="1">Belongs to the sigma-70 factor family. ECF subfamily.</text>
</comment>
<dbReference type="Gene3D" id="1.10.10.10">
    <property type="entry name" value="Winged helix-like DNA-binding domain superfamily/Winged helix DNA-binding domain"/>
    <property type="match status" value="1"/>
</dbReference>
<keyword evidence="5" id="KW-0804">Transcription</keyword>
<evidence type="ECO:0000259" key="7">
    <source>
        <dbReference type="Pfam" id="PF08281"/>
    </source>
</evidence>
<evidence type="ECO:0000256" key="2">
    <source>
        <dbReference type="ARBA" id="ARBA00023015"/>
    </source>
</evidence>
<dbReference type="InterPro" id="IPR036388">
    <property type="entry name" value="WH-like_DNA-bd_sf"/>
</dbReference>
<dbReference type="InterPro" id="IPR007627">
    <property type="entry name" value="RNA_pol_sigma70_r2"/>
</dbReference>
<organism evidence="8 9">
    <name type="scientific">Catenulispora yoronensis</name>
    <dbReference type="NCBI Taxonomy" id="450799"/>
    <lineage>
        <taxon>Bacteria</taxon>
        <taxon>Bacillati</taxon>
        <taxon>Actinomycetota</taxon>
        <taxon>Actinomycetes</taxon>
        <taxon>Catenulisporales</taxon>
        <taxon>Catenulisporaceae</taxon>
        <taxon>Catenulispora</taxon>
    </lineage>
</organism>
<dbReference type="PANTHER" id="PTHR43133:SF50">
    <property type="entry name" value="ECF RNA POLYMERASE SIGMA FACTOR SIGM"/>
    <property type="match status" value="1"/>
</dbReference>
<dbReference type="NCBIfam" id="TIGR02983">
    <property type="entry name" value="SigE-fam_strep"/>
    <property type="match status" value="1"/>
</dbReference>
<keyword evidence="4" id="KW-0238">DNA-binding</keyword>
<accession>A0ABP5FL10</accession>
<dbReference type="PANTHER" id="PTHR43133">
    <property type="entry name" value="RNA POLYMERASE ECF-TYPE SIGMA FACTO"/>
    <property type="match status" value="1"/>
</dbReference>
<reference evidence="9" key="1">
    <citation type="journal article" date="2019" name="Int. J. Syst. Evol. Microbiol.">
        <title>The Global Catalogue of Microorganisms (GCM) 10K type strain sequencing project: providing services to taxonomists for standard genome sequencing and annotation.</title>
        <authorList>
            <consortium name="The Broad Institute Genomics Platform"/>
            <consortium name="The Broad Institute Genome Sequencing Center for Infectious Disease"/>
            <person name="Wu L."/>
            <person name="Ma J."/>
        </authorList>
    </citation>
    <scope>NUCLEOTIDE SEQUENCE [LARGE SCALE GENOMIC DNA]</scope>
    <source>
        <strain evidence="9">JCM 16014</strain>
    </source>
</reference>
<evidence type="ECO:0000256" key="1">
    <source>
        <dbReference type="ARBA" id="ARBA00010641"/>
    </source>
</evidence>
<comment type="caution">
    <text evidence="8">The sequence shown here is derived from an EMBL/GenBank/DDBJ whole genome shotgun (WGS) entry which is preliminary data.</text>
</comment>
<evidence type="ECO:0000256" key="5">
    <source>
        <dbReference type="ARBA" id="ARBA00023163"/>
    </source>
</evidence>
<evidence type="ECO:0000313" key="9">
    <source>
        <dbReference type="Proteomes" id="UP001500751"/>
    </source>
</evidence>
<dbReference type="Gene3D" id="1.10.1740.10">
    <property type="match status" value="1"/>
</dbReference>
<dbReference type="Pfam" id="PF08281">
    <property type="entry name" value="Sigma70_r4_2"/>
    <property type="match status" value="1"/>
</dbReference>
<evidence type="ECO:0000259" key="6">
    <source>
        <dbReference type="Pfam" id="PF04542"/>
    </source>
</evidence>
<evidence type="ECO:0008006" key="10">
    <source>
        <dbReference type="Google" id="ProtNLM"/>
    </source>
</evidence>
<evidence type="ECO:0000313" key="8">
    <source>
        <dbReference type="EMBL" id="GAA2027634.1"/>
    </source>
</evidence>
<feature type="domain" description="RNA polymerase sigma factor 70 region 4 type 2" evidence="7">
    <location>
        <begin position="149"/>
        <end position="197"/>
    </location>
</feature>
<dbReference type="InterPro" id="IPR014325">
    <property type="entry name" value="RNA_pol_sigma-E_actinobac"/>
</dbReference>
<dbReference type="InterPro" id="IPR013324">
    <property type="entry name" value="RNA_pol_sigma_r3/r4-like"/>
</dbReference>